<dbReference type="GO" id="GO:0006351">
    <property type="term" value="P:DNA-templated transcription"/>
    <property type="evidence" value="ECO:0007669"/>
    <property type="project" value="TreeGrafter"/>
</dbReference>
<dbReference type="PANTHER" id="PTHR38781:SF1">
    <property type="entry name" value="ANTITOXIN DINJ-RELATED"/>
    <property type="match status" value="1"/>
</dbReference>
<dbReference type="OrthoDB" id="9804867at2"/>
<dbReference type="Proteomes" id="UP000005309">
    <property type="component" value="Unassembled WGS sequence"/>
</dbReference>
<dbReference type="NCBIfam" id="TIGR02384">
    <property type="entry name" value="RelB_DinJ"/>
    <property type="match status" value="1"/>
</dbReference>
<accession>C4V1I4</accession>
<reference evidence="3 4" key="1">
    <citation type="submission" date="2009-04" db="EMBL/GenBank/DDBJ databases">
        <authorList>
            <person name="Qin X."/>
            <person name="Bachman B."/>
            <person name="Battles P."/>
            <person name="Bell A."/>
            <person name="Bess C."/>
            <person name="Bickham C."/>
            <person name="Chaboub L."/>
            <person name="Chen D."/>
            <person name="Coyle M."/>
            <person name="Deiros D.R."/>
            <person name="Dinh H."/>
            <person name="Forbes L."/>
            <person name="Fowler G."/>
            <person name="Francisco L."/>
            <person name="Fu Q."/>
            <person name="Gubbala S."/>
            <person name="Hale W."/>
            <person name="Han Y."/>
            <person name="Hemphill L."/>
            <person name="Highlander S.K."/>
            <person name="Hirani K."/>
            <person name="Hogues M."/>
            <person name="Jackson L."/>
            <person name="Jakkamsetti A."/>
            <person name="Javaid M."/>
            <person name="Jiang H."/>
            <person name="Korchina V."/>
            <person name="Kovar C."/>
            <person name="Lara F."/>
            <person name="Lee S."/>
            <person name="Mata R."/>
            <person name="Mathew T."/>
            <person name="Moen C."/>
            <person name="Morales K."/>
            <person name="Munidasa M."/>
            <person name="Nazareth L."/>
            <person name="Ngo R."/>
            <person name="Nguyen L."/>
            <person name="Okwuonu G."/>
            <person name="Ongeri F."/>
            <person name="Patil S."/>
            <person name="Petrosino J."/>
            <person name="Pham C."/>
            <person name="Pham P."/>
            <person name="Pu L.-L."/>
            <person name="Puazo M."/>
            <person name="Raj R."/>
            <person name="Reid J."/>
            <person name="Rouhana J."/>
            <person name="Saada N."/>
            <person name="Shang Y."/>
            <person name="Simmons D."/>
            <person name="Thornton R."/>
            <person name="Warren J."/>
            <person name="Weissenberger G."/>
            <person name="Zhang J."/>
            <person name="Zhang L."/>
            <person name="Zhou C."/>
            <person name="Zhu D."/>
            <person name="Muzny D."/>
            <person name="Worley K."/>
            <person name="Gibbs R."/>
        </authorList>
    </citation>
    <scope>NUCLEOTIDE SEQUENCE [LARGE SCALE GENOMIC DNA]</scope>
    <source>
        <strain evidence="3 4">ATCC 43531</strain>
    </source>
</reference>
<comment type="caution">
    <text evidence="3">The sequence shown here is derived from an EMBL/GenBank/DDBJ whole genome shotgun (WGS) entry which is preliminary data.</text>
</comment>
<evidence type="ECO:0000313" key="3">
    <source>
        <dbReference type="EMBL" id="EEQ49310.1"/>
    </source>
</evidence>
<dbReference type="EMBL" id="ACLA01000005">
    <property type="protein sequence ID" value="EEQ49310.1"/>
    <property type="molecule type" value="Genomic_DNA"/>
</dbReference>
<keyword evidence="4" id="KW-1185">Reference proteome</keyword>
<dbReference type="Gene3D" id="1.10.1220.10">
    <property type="entry name" value="Met repressor-like"/>
    <property type="match status" value="1"/>
</dbReference>
<keyword evidence="2" id="KW-1277">Toxin-antitoxin system</keyword>
<dbReference type="Pfam" id="PF04221">
    <property type="entry name" value="RelB"/>
    <property type="match status" value="1"/>
</dbReference>
<evidence type="ECO:0000256" key="2">
    <source>
        <dbReference type="ARBA" id="ARBA00022649"/>
    </source>
</evidence>
<evidence type="ECO:0000313" key="4">
    <source>
        <dbReference type="Proteomes" id="UP000005309"/>
    </source>
</evidence>
<protein>
    <submittedName>
        <fullName evidence="3">Addiction module antitoxin, RelB/DinJ family</fullName>
    </submittedName>
</protein>
<organism evidence="3 4">
    <name type="scientific">Selenomonas flueggei ATCC 43531</name>
    <dbReference type="NCBI Taxonomy" id="638302"/>
    <lineage>
        <taxon>Bacteria</taxon>
        <taxon>Bacillati</taxon>
        <taxon>Bacillota</taxon>
        <taxon>Negativicutes</taxon>
        <taxon>Selenomonadales</taxon>
        <taxon>Selenomonadaceae</taxon>
        <taxon>Selenomonas</taxon>
    </lineage>
</organism>
<dbReference type="PANTHER" id="PTHR38781">
    <property type="entry name" value="ANTITOXIN DINJ-RELATED"/>
    <property type="match status" value="1"/>
</dbReference>
<evidence type="ECO:0000256" key="1">
    <source>
        <dbReference type="ARBA" id="ARBA00010562"/>
    </source>
</evidence>
<dbReference type="InterPro" id="IPR013321">
    <property type="entry name" value="Arc_rbn_hlx_hlx"/>
</dbReference>
<dbReference type="GO" id="GO:0006355">
    <property type="term" value="P:regulation of DNA-templated transcription"/>
    <property type="evidence" value="ECO:0007669"/>
    <property type="project" value="InterPro"/>
</dbReference>
<dbReference type="HOGENOM" id="CLU_2631727_0_0_9"/>
<dbReference type="AlphaFoldDB" id="C4V1I4"/>
<dbReference type="RefSeq" id="WP_006690642.1">
    <property type="nucleotide sequence ID" value="NZ_GG694007.1"/>
</dbReference>
<comment type="similarity">
    <text evidence="1">Belongs to the RelB/DinJ antitoxin family.</text>
</comment>
<dbReference type="STRING" id="638302.HMPREF0908_0378"/>
<dbReference type="InterPro" id="IPR007337">
    <property type="entry name" value="RelB/DinJ"/>
</dbReference>
<sequence length="74" mass="8148">MAQTSISIRMDAELKKSFEQFCGAVGMNMSTAINMFAIACVRTQKIPFEISAQRALPGEPLELFTDTSWGGDEE</sequence>
<dbReference type="eggNOG" id="COG3077">
    <property type="taxonomic scope" value="Bacteria"/>
</dbReference>
<proteinExistence type="inferred from homology"/>
<name>C4V1I4_9FIRM</name>
<gene>
    <name evidence="3" type="ORF">HMPREF0908_0378</name>
</gene>